<dbReference type="STRING" id="36087.A0A077ZLT3"/>
<reference evidence="3" key="2">
    <citation type="submission" date="2014-03" db="EMBL/GenBank/DDBJ databases">
        <title>The whipworm genome and dual-species transcriptomics of an intimate host-pathogen interaction.</title>
        <authorList>
            <person name="Foth B.J."/>
            <person name="Tsai I.J."/>
            <person name="Reid A.J."/>
            <person name="Bancroft A.J."/>
            <person name="Nichol S."/>
            <person name="Tracey A."/>
            <person name="Holroyd N."/>
            <person name="Cotton J.A."/>
            <person name="Stanley E.J."/>
            <person name="Zarowiecki M."/>
            <person name="Liu J.Z."/>
            <person name="Huckvale T."/>
            <person name="Cooper P.J."/>
            <person name="Grencis R.K."/>
            <person name="Berriman M."/>
        </authorList>
    </citation>
    <scope>NUCLEOTIDE SEQUENCE [LARGE SCALE GENOMIC DNA]</scope>
</reference>
<proteinExistence type="predicted"/>
<dbReference type="AlphaFoldDB" id="A0A077ZLT3"/>
<dbReference type="PROSITE" id="PS01186">
    <property type="entry name" value="EGF_2"/>
    <property type="match status" value="1"/>
</dbReference>
<dbReference type="InterPro" id="IPR000742">
    <property type="entry name" value="EGF"/>
</dbReference>
<protein>
    <recommendedName>
        <fullName evidence="1 2">EGF-like domain-containing protein</fullName>
    </recommendedName>
</protein>
<sequence length="240" mass="28077">MFSNDICAELPNGKLYAFKIPANANYYFHPPTFFYPYPGYCPYFKRAASHGYRTHKYRNAWLIVGVDTESETSNEKIIQLHLQHAVTKQEDMIRYRIRDKKLEPIGNYTVIKNYTVLEEIYARKPSKDNPLAILVYLWDNMEPQHEWQHVRTFAELLPVDKSQARNWERTARATCVFPSLRKLCESFNEKTGECICHPGFTGTFCEKGKSLITHLISFMKTSVVQLPLLCHSIQMTITRR</sequence>
<name>A0A077ZLT3_TRITR</name>
<dbReference type="CDD" id="cd00055">
    <property type="entry name" value="EGF_Lam"/>
    <property type="match status" value="1"/>
</dbReference>
<feature type="domain" description="EGF-like" evidence="1 2">
    <location>
        <begin position="194"/>
        <end position="205"/>
    </location>
</feature>
<organism evidence="3 4">
    <name type="scientific">Trichuris trichiura</name>
    <name type="common">Whipworm</name>
    <name type="synonym">Trichocephalus trichiurus</name>
    <dbReference type="NCBI Taxonomy" id="36087"/>
    <lineage>
        <taxon>Eukaryota</taxon>
        <taxon>Metazoa</taxon>
        <taxon>Ecdysozoa</taxon>
        <taxon>Nematoda</taxon>
        <taxon>Enoplea</taxon>
        <taxon>Dorylaimia</taxon>
        <taxon>Trichinellida</taxon>
        <taxon>Trichuridae</taxon>
        <taxon>Trichuris</taxon>
    </lineage>
</organism>
<reference evidence="3" key="1">
    <citation type="submission" date="2014-01" db="EMBL/GenBank/DDBJ databases">
        <authorList>
            <person name="Aslett M."/>
        </authorList>
    </citation>
    <scope>NUCLEOTIDE SEQUENCE</scope>
</reference>
<evidence type="ECO:0000259" key="1">
    <source>
        <dbReference type="PROSITE" id="PS00022"/>
    </source>
</evidence>
<evidence type="ECO:0000313" key="4">
    <source>
        <dbReference type="Proteomes" id="UP000030665"/>
    </source>
</evidence>
<evidence type="ECO:0000313" key="3">
    <source>
        <dbReference type="EMBL" id="CDW59610.1"/>
    </source>
</evidence>
<dbReference type="PROSITE" id="PS00022">
    <property type="entry name" value="EGF_1"/>
    <property type="match status" value="1"/>
</dbReference>
<gene>
    <name evidence="3" type="ORF">TTRE_0000794801</name>
</gene>
<dbReference type="Proteomes" id="UP000030665">
    <property type="component" value="Unassembled WGS sequence"/>
</dbReference>
<dbReference type="EMBL" id="HG806653">
    <property type="protein sequence ID" value="CDW59610.1"/>
    <property type="molecule type" value="Genomic_DNA"/>
</dbReference>
<dbReference type="InterPro" id="IPR002049">
    <property type="entry name" value="LE_dom"/>
</dbReference>
<accession>A0A077ZLT3</accession>
<keyword evidence="4" id="KW-1185">Reference proteome</keyword>
<evidence type="ECO:0000259" key="2">
    <source>
        <dbReference type="PROSITE" id="PS01186"/>
    </source>
</evidence>